<dbReference type="InterPro" id="IPR050535">
    <property type="entry name" value="DNA_Repair-Maintenance_Comp"/>
</dbReference>
<proteinExistence type="predicted"/>
<dbReference type="SUPFAM" id="SSF56300">
    <property type="entry name" value="Metallo-dependent phosphatases"/>
    <property type="match status" value="1"/>
</dbReference>
<evidence type="ECO:0000259" key="1">
    <source>
        <dbReference type="Pfam" id="PF00149"/>
    </source>
</evidence>
<dbReference type="AlphaFoldDB" id="A0A6J4PL61"/>
<protein>
    <submittedName>
        <fullName evidence="2">DNA double-strand break repair protein Mre11</fullName>
    </submittedName>
</protein>
<gene>
    <name evidence="2" type="ORF">AVDCRST_MAG22-2092</name>
</gene>
<dbReference type="EMBL" id="CADCUV010000084">
    <property type="protein sequence ID" value="CAA9414010.1"/>
    <property type="molecule type" value="Genomic_DNA"/>
</dbReference>
<feature type="domain" description="Calcineurin-like phosphoesterase" evidence="1">
    <location>
        <begin position="20"/>
        <end position="184"/>
    </location>
</feature>
<name>A0A6J4PL61_9ACTN</name>
<accession>A0A6J4PL61</accession>
<reference evidence="2" key="1">
    <citation type="submission" date="2020-02" db="EMBL/GenBank/DDBJ databases">
        <authorList>
            <person name="Meier V. D."/>
        </authorList>
    </citation>
    <scope>NUCLEOTIDE SEQUENCE</scope>
    <source>
        <strain evidence="2">AVDCRST_MAG22</strain>
    </source>
</reference>
<dbReference type="InterPro" id="IPR004843">
    <property type="entry name" value="Calcineurin-like_PHP"/>
</dbReference>
<dbReference type="PANTHER" id="PTHR30337">
    <property type="entry name" value="COMPONENT OF ATP-DEPENDENT DSDNA EXONUCLEASE"/>
    <property type="match status" value="1"/>
</dbReference>
<dbReference type="Gene3D" id="3.60.21.10">
    <property type="match status" value="1"/>
</dbReference>
<organism evidence="2">
    <name type="scientific">uncultured Rubrobacteraceae bacterium</name>
    <dbReference type="NCBI Taxonomy" id="349277"/>
    <lineage>
        <taxon>Bacteria</taxon>
        <taxon>Bacillati</taxon>
        <taxon>Actinomycetota</taxon>
        <taxon>Rubrobacteria</taxon>
        <taxon>Rubrobacterales</taxon>
        <taxon>Rubrobacteraceae</taxon>
        <taxon>environmental samples</taxon>
    </lineage>
</organism>
<dbReference type="InterPro" id="IPR029052">
    <property type="entry name" value="Metallo-depent_PP-like"/>
</dbReference>
<dbReference type="GO" id="GO:0016787">
    <property type="term" value="F:hydrolase activity"/>
    <property type="evidence" value="ECO:0007669"/>
    <property type="project" value="InterPro"/>
</dbReference>
<dbReference type="Pfam" id="PF00149">
    <property type="entry name" value="Metallophos"/>
    <property type="match status" value="1"/>
</dbReference>
<evidence type="ECO:0000313" key="2">
    <source>
        <dbReference type="EMBL" id="CAA9414010.1"/>
    </source>
</evidence>
<sequence length="368" mass="40483">MRLDPESNRNQREVDVQEAYGRAVDAILERDVDVVIHSGDVFDSVRPATHVIIGFLKQTARITARAGIPYVVAAGNHETPRLRTTTAALEYANLVNVHSAHGFELDYWSDEFDGANVGVTLVPHGAVFGTGAVMPARDADVNILVTHGLVPGLETRQHEMGEANLQSNMISAPFDYIALGHYHDFHKHKENAYYAGATERFGFGEVESRSGFAVVEFDGDGLKGVEHVGIETRPMIDLEKISAKEMDSAELTEEVQKRVSGVDLDGAIVRLRAYDVRRGVASGVDRELLRDLQRRCLNFSLEIHPEESPEAADTDGSPSAVFGPLGEEFAQFVHSRRERGELEKAFAEEFLEKGRGYLARAASEEPGV</sequence>